<dbReference type="Pfam" id="PF11753">
    <property type="entry name" value="DUF3310"/>
    <property type="match status" value="1"/>
</dbReference>
<evidence type="ECO:0000313" key="1">
    <source>
        <dbReference type="EMBL" id="AFM54683.1"/>
    </source>
</evidence>
<evidence type="ECO:0008006" key="3">
    <source>
        <dbReference type="Google" id="ProtNLM"/>
    </source>
</evidence>
<sequence>MRHYGNRPDVIDFNKKYDLNFNLGSAVKYLARAGKKQNETKQSDLKKAIDFITRELEVIEPETVNAKDGLEVGKWYTGGNILLGCYTGNDKCYGLFDGEYSHKWRMSYPNYHPATEEEVKAALIKEAQKRYKVGDELTCILGGRNISRKIGDKYTFAVEGSLWVNVIPYGEEYSICIFKDGKWASHV</sequence>
<dbReference type="Proteomes" id="UP000002820">
    <property type="component" value="Segment"/>
</dbReference>
<dbReference type="GeneID" id="13405301"/>
<reference evidence="1 2" key="1">
    <citation type="journal article" date="2012" name="J. Virol.">
        <title>Complete Genome Sequences of Two Persicivirga Bacteriophages, P12024S and P12024L.</title>
        <authorList>
            <person name="Kang I."/>
            <person name="Jang H."/>
            <person name="Cho J.C."/>
        </authorList>
    </citation>
    <scope>NUCLEOTIDE SEQUENCE [LARGE SCALE GENOMIC DNA]</scope>
</reference>
<dbReference type="EMBL" id="JQ823122">
    <property type="protein sequence ID" value="AFM54683.1"/>
    <property type="molecule type" value="Genomic_DNA"/>
</dbReference>
<proteinExistence type="predicted"/>
<accession>I6RT60</accession>
<evidence type="ECO:0000313" key="2">
    <source>
        <dbReference type="Proteomes" id="UP000002820"/>
    </source>
</evidence>
<organism evidence="1 2">
    <name type="scientific">Nonlabens phage P12024S</name>
    <dbReference type="NCBI Taxonomy" id="1168478"/>
    <lineage>
        <taxon>Viruses</taxon>
        <taxon>Duplodnaviria</taxon>
        <taxon>Heunggongvirae</taxon>
        <taxon>Uroviricota</taxon>
        <taxon>Caudoviricetes</taxon>
        <taxon>Inhavirus</taxon>
        <taxon>Inhavirus P12024S</taxon>
    </lineage>
</organism>
<name>I6RT60_9CAUD</name>
<dbReference type="OrthoDB" id="15708at10239"/>
<dbReference type="RefSeq" id="YP_006560362.1">
    <property type="nucleotide sequence ID" value="NC_018271.1"/>
</dbReference>
<dbReference type="KEGG" id="vg:13405301"/>
<dbReference type="InterPro" id="IPR021739">
    <property type="entry name" value="SaV-like"/>
</dbReference>
<keyword evidence="2" id="KW-1185">Reference proteome</keyword>
<gene>
    <name evidence="1" type="ORF">P12024S_22</name>
</gene>
<protein>
    <recommendedName>
        <fullName evidence="3">DUF3310 domain-containing protein</fullName>
    </recommendedName>
</protein>